<dbReference type="InterPro" id="IPR044878">
    <property type="entry name" value="UbiA_sf"/>
</dbReference>
<keyword evidence="2 5" id="KW-0812">Transmembrane</keyword>
<gene>
    <name evidence="6" type="primary">ubiA</name>
    <name evidence="6" type="ORF">HCN51_43660</name>
</gene>
<evidence type="ECO:0000256" key="5">
    <source>
        <dbReference type="SAM" id="Phobius"/>
    </source>
</evidence>
<dbReference type="Pfam" id="PF01040">
    <property type="entry name" value="UbiA"/>
    <property type="match status" value="1"/>
</dbReference>
<keyword evidence="3 5" id="KW-1133">Transmembrane helix</keyword>
<dbReference type="PANTHER" id="PTHR42723">
    <property type="entry name" value="CHLOROPHYLL SYNTHASE"/>
    <property type="match status" value="1"/>
</dbReference>
<dbReference type="InterPro" id="IPR000537">
    <property type="entry name" value="UbiA_prenyltransferase"/>
</dbReference>
<dbReference type="InterPro" id="IPR050475">
    <property type="entry name" value="Prenyltransferase_related"/>
</dbReference>
<keyword evidence="7" id="KW-1185">Reference proteome</keyword>
<evidence type="ECO:0000256" key="4">
    <source>
        <dbReference type="ARBA" id="ARBA00023136"/>
    </source>
</evidence>
<proteinExistence type="predicted"/>
<dbReference type="RefSeq" id="WP_168017862.1">
    <property type="nucleotide sequence ID" value="NZ_JAATEP010000047.1"/>
</dbReference>
<dbReference type="Proteomes" id="UP000696294">
    <property type="component" value="Unassembled WGS sequence"/>
</dbReference>
<organism evidence="6 7">
    <name type="scientific">Nonomuraea composti</name>
    <dbReference type="NCBI Taxonomy" id="2720023"/>
    <lineage>
        <taxon>Bacteria</taxon>
        <taxon>Bacillati</taxon>
        <taxon>Actinomycetota</taxon>
        <taxon>Actinomycetes</taxon>
        <taxon>Streptosporangiales</taxon>
        <taxon>Streptosporangiaceae</taxon>
        <taxon>Nonomuraea</taxon>
    </lineage>
</organism>
<comment type="subcellular location">
    <subcellularLocation>
        <location evidence="1">Membrane</location>
        <topology evidence="1">Multi-pass membrane protein</topology>
    </subcellularLocation>
</comment>
<feature type="transmembrane region" description="Helical" evidence="5">
    <location>
        <begin position="243"/>
        <end position="262"/>
    </location>
</feature>
<sequence length="293" mass="29482">MRADRPPSWWRVLVLCLRESRPSVLGAFALRFCTGAALAGAAAWPFSLLPGFVSWMLAVFFAYLFNGVTDVVEDRANGSSRPIAGGLLSPGTAARVAVGAAALALGLGVLTGVVFTVLVVALLFLGHAYSAPPLLLKARPATSVGTAVGSALLTYAAGFVAAGGPVTEVAGTPLLPVALLLAAWMGLVGAPAKDLPDARGDAVAGRRNLSAVYGATGTRILLVAAAAAVAVAADVVSLAEPRVIGMALTLSAGAVVVTGLAVRADVDSRGPYQGFMATQYAANATAMLPVLFG</sequence>
<evidence type="ECO:0000256" key="1">
    <source>
        <dbReference type="ARBA" id="ARBA00004141"/>
    </source>
</evidence>
<accession>A0ABX1BKH3</accession>
<name>A0ABX1BKH3_9ACTN</name>
<evidence type="ECO:0000313" key="6">
    <source>
        <dbReference type="EMBL" id="NJP96259.1"/>
    </source>
</evidence>
<dbReference type="Gene3D" id="1.10.357.140">
    <property type="entry name" value="UbiA prenyltransferase"/>
    <property type="match status" value="1"/>
</dbReference>
<feature type="transmembrane region" description="Helical" evidence="5">
    <location>
        <begin position="93"/>
        <end position="124"/>
    </location>
</feature>
<reference evidence="6 7" key="1">
    <citation type="submission" date="2020-03" db="EMBL/GenBank/DDBJ databases">
        <title>WGS of actinomycetes isolated from Thailand.</title>
        <authorList>
            <person name="Thawai C."/>
        </authorList>
    </citation>
    <scope>NUCLEOTIDE SEQUENCE [LARGE SCALE GENOMIC DNA]</scope>
    <source>
        <strain evidence="6 7">FMUSA5-5</strain>
    </source>
</reference>
<dbReference type="EMBL" id="JAATEP010000047">
    <property type="protein sequence ID" value="NJP96259.1"/>
    <property type="molecule type" value="Genomic_DNA"/>
</dbReference>
<feature type="transmembrane region" description="Helical" evidence="5">
    <location>
        <begin position="174"/>
        <end position="192"/>
    </location>
</feature>
<dbReference type="PANTHER" id="PTHR42723:SF1">
    <property type="entry name" value="CHLOROPHYLL SYNTHASE, CHLOROPLASTIC"/>
    <property type="match status" value="1"/>
</dbReference>
<evidence type="ECO:0000256" key="2">
    <source>
        <dbReference type="ARBA" id="ARBA00022692"/>
    </source>
</evidence>
<evidence type="ECO:0000313" key="7">
    <source>
        <dbReference type="Proteomes" id="UP000696294"/>
    </source>
</evidence>
<feature type="transmembrane region" description="Helical" evidence="5">
    <location>
        <begin position="52"/>
        <end position="72"/>
    </location>
</feature>
<protein>
    <submittedName>
        <fullName evidence="6">UbiA family prenyltransferase</fullName>
    </submittedName>
</protein>
<feature type="transmembrane region" description="Helical" evidence="5">
    <location>
        <begin position="212"/>
        <end position="236"/>
    </location>
</feature>
<comment type="caution">
    <text evidence="6">The sequence shown here is derived from an EMBL/GenBank/DDBJ whole genome shotgun (WGS) entry which is preliminary data.</text>
</comment>
<keyword evidence="4 5" id="KW-0472">Membrane</keyword>
<evidence type="ECO:0000256" key="3">
    <source>
        <dbReference type="ARBA" id="ARBA00022989"/>
    </source>
</evidence>